<dbReference type="InterPro" id="IPR001279">
    <property type="entry name" value="Metallo-B-lactamas"/>
</dbReference>
<dbReference type="InterPro" id="IPR036866">
    <property type="entry name" value="RibonucZ/Hydroxyglut_hydro"/>
</dbReference>
<dbReference type="SMART" id="SM00849">
    <property type="entry name" value="Lactamase_B"/>
    <property type="match status" value="1"/>
</dbReference>
<comment type="caution">
    <text evidence="2">The sequence shown here is derived from an EMBL/GenBank/DDBJ whole genome shotgun (WGS) entry which is preliminary data.</text>
</comment>
<dbReference type="PANTHER" id="PTHR42663">
    <property type="entry name" value="HYDROLASE C777.06C-RELATED-RELATED"/>
    <property type="match status" value="1"/>
</dbReference>
<evidence type="ECO:0000259" key="1">
    <source>
        <dbReference type="SMART" id="SM00849"/>
    </source>
</evidence>
<feature type="domain" description="Metallo-beta-lactamase" evidence="1">
    <location>
        <begin position="4"/>
        <end position="187"/>
    </location>
</feature>
<dbReference type="EMBL" id="JARHUD010000005">
    <property type="protein sequence ID" value="MDF2096195.1"/>
    <property type="molecule type" value="Genomic_DNA"/>
</dbReference>
<organism evidence="2 3">
    <name type="scientific">Aquibaculum arenosum</name>
    <dbReference type="NCBI Taxonomy" id="3032591"/>
    <lineage>
        <taxon>Bacteria</taxon>
        <taxon>Pseudomonadati</taxon>
        <taxon>Pseudomonadota</taxon>
        <taxon>Alphaproteobacteria</taxon>
        <taxon>Rhodospirillales</taxon>
        <taxon>Rhodovibrionaceae</taxon>
        <taxon>Aquibaculum</taxon>
    </lineage>
</organism>
<reference evidence="2 3" key="1">
    <citation type="submission" date="2023-03" db="EMBL/GenBank/DDBJ databases">
        <title>Fodinicurvata sp. CAU 1616 isolated from sea sendiment.</title>
        <authorList>
            <person name="Kim W."/>
        </authorList>
    </citation>
    <scope>NUCLEOTIDE SEQUENCE [LARGE SCALE GENOMIC DNA]</scope>
    <source>
        <strain evidence="2 3">CAU 1616</strain>
    </source>
</reference>
<dbReference type="CDD" id="cd16279">
    <property type="entry name" value="metallo-hydrolase-like_MBL-fold"/>
    <property type="match status" value="1"/>
</dbReference>
<name>A0ABT5YML3_9PROT</name>
<evidence type="ECO:0000313" key="3">
    <source>
        <dbReference type="Proteomes" id="UP001215503"/>
    </source>
</evidence>
<dbReference type="Pfam" id="PF12706">
    <property type="entry name" value="Lactamase_B_2"/>
    <property type="match status" value="1"/>
</dbReference>
<keyword evidence="3" id="KW-1185">Reference proteome</keyword>
<dbReference type="Proteomes" id="UP001215503">
    <property type="component" value="Unassembled WGS sequence"/>
</dbReference>
<sequence>METQGRAVLIDTSPDLRAQLLDNAVERIDAVLLTHAHADHLHGLDELRSMANRRKASISAYIPRRDHAQITARFDYAFASSHTASRLYPAIYDDRPVEDGSFDLLGLPAQAFAQNHGNVTSTGYRIGSMAYSTDAKELDEAAFAALRGIDLWIVDCLRYREHPTHSHFEQTLGWIERVKPKRALLTHLNHEMDYESLRAACPPGVEPAHDGLTVEIADKGPD</sequence>
<proteinExistence type="predicted"/>
<dbReference type="SUPFAM" id="SSF56281">
    <property type="entry name" value="Metallo-hydrolase/oxidoreductase"/>
    <property type="match status" value="1"/>
</dbReference>
<gene>
    <name evidence="2" type="ORF">P2G67_09430</name>
</gene>
<accession>A0ABT5YML3</accession>
<dbReference type="PANTHER" id="PTHR42663:SF6">
    <property type="entry name" value="HYDROLASE C777.06C-RELATED"/>
    <property type="match status" value="1"/>
</dbReference>
<dbReference type="RefSeq" id="WP_275822380.1">
    <property type="nucleotide sequence ID" value="NZ_JARHUD010000005.1"/>
</dbReference>
<evidence type="ECO:0000313" key="2">
    <source>
        <dbReference type="EMBL" id="MDF2096195.1"/>
    </source>
</evidence>
<dbReference type="Gene3D" id="3.60.15.10">
    <property type="entry name" value="Ribonuclease Z/Hydroxyacylglutathione hydrolase-like"/>
    <property type="match status" value="1"/>
</dbReference>
<protein>
    <submittedName>
        <fullName evidence="2">MBL fold metallo-hydrolase</fullName>
    </submittedName>
</protein>